<organism evidence="3 4">
    <name type="scientific">Iris pallida</name>
    <name type="common">Sweet iris</name>
    <dbReference type="NCBI Taxonomy" id="29817"/>
    <lineage>
        <taxon>Eukaryota</taxon>
        <taxon>Viridiplantae</taxon>
        <taxon>Streptophyta</taxon>
        <taxon>Embryophyta</taxon>
        <taxon>Tracheophyta</taxon>
        <taxon>Spermatophyta</taxon>
        <taxon>Magnoliopsida</taxon>
        <taxon>Liliopsida</taxon>
        <taxon>Asparagales</taxon>
        <taxon>Iridaceae</taxon>
        <taxon>Iridoideae</taxon>
        <taxon>Irideae</taxon>
        <taxon>Iris</taxon>
    </lineage>
</organism>
<protein>
    <submittedName>
        <fullName evidence="3">Protein cornichon-like protein 1-like isoform X2</fullName>
    </submittedName>
</protein>
<dbReference type="AlphaFoldDB" id="A0AAX6GKR1"/>
<name>A0AAX6GKR1_IRIPA</name>
<dbReference type="GO" id="GO:0016192">
    <property type="term" value="P:vesicle-mediated transport"/>
    <property type="evidence" value="ECO:0007669"/>
    <property type="project" value="InterPro"/>
</dbReference>
<evidence type="ECO:0000313" key="3">
    <source>
        <dbReference type="EMBL" id="KAJ6829244.1"/>
    </source>
</evidence>
<dbReference type="Proteomes" id="UP001140949">
    <property type="component" value="Unassembled WGS sequence"/>
</dbReference>
<accession>A0AAX6GKR1</accession>
<dbReference type="Pfam" id="PF03311">
    <property type="entry name" value="Cornichon"/>
    <property type="match status" value="1"/>
</dbReference>
<dbReference type="EMBL" id="JANAVB010030419">
    <property type="protein sequence ID" value="KAJ6813440.1"/>
    <property type="molecule type" value="Genomic_DNA"/>
</dbReference>
<feature type="transmembrane region" description="Helical" evidence="1">
    <location>
        <begin position="27"/>
        <end position="50"/>
    </location>
</feature>
<dbReference type="InterPro" id="IPR003377">
    <property type="entry name" value="Cornichon"/>
</dbReference>
<keyword evidence="1" id="KW-1133">Transmembrane helix</keyword>
<evidence type="ECO:0000313" key="4">
    <source>
        <dbReference type="Proteomes" id="UP001140949"/>
    </source>
</evidence>
<keyword evidence="4" id="KW-1185">Reference proteome</keyword>
<evidence type="ECO:0000313" key="2">
    <source>
        <dbReference type="EMBL" id="KAJ6813440.1"/>
    </source>
</evidence>
<keyword evidence="1" id="KW-0472">Membrane</keyword>
<reference evidence="3" key="2">
    <citation type="submission" date="2023-04" db="EMBL/GenBank/DDBJ databases">
        <authorList>
            <person name="Bruccoleri R.E."/>
            <person name="Oakeley E.J."/>
            <person name="Faust A.-M."/>
            <person name="Dessus-Babus S."/>
            <person name="Altorfer M."/>
            <person name="Burckhardt D."/>
            <person name="Oertli M."/>
            <person name="Naumann U."/>
            <person name="Petersen F."/>
            <person name="Wong J."/>
        </authorList>
    </citation>
    <scope>NUCLEOTIDE SEQUENCE</scope>
    <source>
        <strain evidence="3">GSM-AAB239-AS_SAM_17_03QT</strain>
        <tissue evidence="3">Leaf</tissue>
    </source>
</reference>
<dbReference type="EMBL" id="JANAVB010018993">
    <property type="protein sequence ID" value="KAJ6829244.1"/>
    <property type="molecule type" value="Genomic_DNA"/>
</dbReference>
<comment type="caution">
    <text evidence="3">The sequence shown here is derived from an EMBL/GenBank/DDBJ whole genome shotgun (WGS) entry which is preliminary data.</text>
</comment>
<proteinExistence type="predicted"/>
<evidence type="ECO:0000256" key="1">
    <source>
        <dbReference type="SAM" id="Phobius"/>
    </source>
</evidence>
<sequence length="62" mass="7377">MKKQHLMDVTEIFRVLNGEKKYRIIKLALYISIFLVVFYRLVKVAVLLMMDEEGLDFRDGLL</sequence>
<gene>
    <name evidence="2" type="ORF">M6B38_144115</name>
    <name evidence="3" type="ORF">M6B38_360560</name>
</gene>
<reference evidence="3" key="1">
    <citation type="journal article" date="2023" name="GigaByte">
        <title>Genome assembly of the bearded iris, Iris pallida Lam.</title>
        <authorList>
            <person name="Bruccoleri R.E."/>
            <person name="Oakeley E.J."/>
            <person name="Faust A.M.E."/>
            <person name="Altorfer M."/>
            <person name="Dessus-Babus S."/>
            <person name="Burckhardt D."/>
            <person name="Oertli M."/>
            <person name="Naumann U."/>
            <person name="Petersen F."/>
            <person name="Wong J."/>
        </authorList>
    </citation>
    <scope>NUCLEOTIDE SEQUENCE</scope>
    <source>
        <strain evidence="3">GSM-AAB239-AS_SAM_17_03QT</strain>
    </source>
</reference>
<keyword evidence="1" id="KW-0812">Transmembrane</keyword>